<feature type="transmembrane region" description="Helical" evidence="2">
    <location>
        <begin position="167"/>
        <end position="190"/>
    </location>
</feature>
<dbReference type="OrthoDB" id="27171at2"/>
<evidence type="ECO:0000256" key="1">
    <source>
        <dbReference type="SAM" id="MobiDB-lite"/>
    </source>
</evidence>
<feature type="transmembrane region" description="Helical" evidence="2">
    <location>
        <begin position="35"/>
        <end position="57"/>
    </location>
</feature>
<dbReference type="InterPro" id="IPR032307">
    <property type="entry name" value="PepSY_TM-like_2"/>
</dbReference>
<keyword evidence="4" id="KW-1185">Reference proteome</keyword>
<proteinExistence type="predicted"/>
<keyword evidence="2" id="KW-0812">Transmembrane</keyword>
<sequence>MTSVKNNPAPLASKKKVATKANNPKKEVAKLSRWLHIYLSMVSFAIVLFFSVTGLTLNHPTWFGGDKQVETKHKGTLNVKWVNNPDTTKIAKLEIVEFLRKTYNVKGYVSEIRIDDSEVSVSLKGPAYSCDAFIDREKGTYEVSEIKMGLVAVMNDLHKGRDSGSGWSWIIDISAVFLILVSLSGLILLCFIKKRRVAGFITGVIGLVICYLIYAIFVP</sequence>
<dbReference type="Pfam" id="PF16357">
    <property type="entry name" value="PepSY_TM_like_2"/>
    <property type="match status" value="1"/>
</dbReference>
<dbReference type="RefSeq" id="WP_136838768.1">
    <property type="nucleotide sequence ID" value="NZ_SWBR01000001.1"/>
</dbReference>
<dbReference type="AlphaFoldDB" id="A0A4U1CV11"/>
<feature type="region of interest" description="Disordered" evidence="1">
    <location>
        <begin position="1"/>
        <end position="22"/>
    </location>
</feature>
<comment type="caution">
    <text evidence="3">The sequence shown here is derived from an EMBL/GenBank/DDBJ whole genome shotgun (WGS) entry which is preliminary data.</text>
</comment>
<keyword evidence="2" id="KW-1133">Transmembrane helix</keyword>
<feature type="transmembrane region" description="Helical" evidence="2">
    <location>
        <begin position="197"/>
        <end position="217"/>
    </location>
</feature>
<gene>
    <name evidence="3" type="ORF">FA048_03220</name>
</gene>
<evidence type="ECO:0000313" key="3">
    <source>
        <dbReference type="EMBL" id="TKC12643.1"/>
    </source>
</evidence>
<protein>
    <submittedName>
        <fullName evidence="3">Peptidase</fullName>
    </submittedName>
</protein>
<name>A0A4U1CV11_9SPHI</name>
<dbReference type="Proteomes" id="UP000309488">
    <property type="component" value="Unassembled WGS sequence"/>
</dbReference>
<accession>A0A4U1CV11</accession>
<reference evidence="3 4" key="1">
    <citation type="submission" date="2019-04" db="EMBL/GenBank/DDBJ databases">
        <title>Pedobacter sp. RP-3-22 sp. nov., isolated from Arctic soil.</title>
        <authorList>
            <person name="Dahal R.H."/>
            <person name="Kim D.-U."/>
        </authorList>
    </citation>
    <scope>NUCLEOTIDE SEQUENCE [LARGE SCALE GENOMIC DNA]</scope>
    <source>
        <strain evidence="3 4">RP-3-22</strain>
    </source>
</reference>
<evidence type="ECO:0000313" key="4">
    <source>
        <dbReference type="Proteomes" id="UP000309488"/>
    </source>
</evidence>
<evidence type="ECO:0000256" key="2">
    <source>
        <dbReference type="SAM" id="Phobius"/>
    </source>
</evidence>
<keyword evidence="2" id="KW-0472">Membrane</keyword>
<dbReference type="PANTHER" id="PTHR40115">
    <property type="entry name" value="INNER MEMBRANE PROTEIN WITH PEPSY TM HELIX"/>
    <property type="match status" value="1"/>
</dbReference>
<dbReference type="PANTHER" id="PTHR40115:SF1">
    <property type="entry name" value="INNER MEMBRANE PROTEIN WITH PEPSY TM HELIX"/>
    <property type="match status" value="1"/>
</dbReference>
<dbReference type="EMBL" id="SWBR01000001">
    <property type="protein sequence ID" value="TKC12643.1"/>
    <property type="molecule type" value="Genomic_DNA"/>
</dbReference>
<organism evidence="3 4">
    <name type="scientific">Pedobacter polaris</name>
    <dbReference type="NCBI Taxonomy" id="2571273"/>
    <lineage>
        <taxon>Bacteria</taxon>
        <taxon>Pseudomonadati</taxon>
        <taxon>Bacteroidota</taxon>
        <taxon>Sphingobacteriia</taxon>
        <taxon>Sphingobacteriales</taxon>
        <taxon>Sphingobacteriaceae</taxon>
        <taxon>Pedobacter</taxon>
    </lineage>
</organism>